<dbReference type="GO" id="GO:0009636">
    <property type="term" value="P:response to toxic substance"/>
    <property type="evidence" value="ECO:0007669"/>
    <property type="project" value="UniProtKB-ARBA"/>
</dbReference>
<evidence type="ECO:0000256" key="3">
    <source>
        <dbReference type="ARBA" id="ARBA00022448"/>
    </source>
</evidence>
<dbReference type="GO" id="GO:0042910">
    <property type="term" value="F:xenobiotic transmembrane transporter activity"/>
    <property type="evidence" value="ECO:0007669"/>
    <property type="project" value="TreeGrafter"/>
</dbReference>
<dbReference type="FunFam" id="3.30.70.1430:FF:000001">
    <property type="entry name" value="Efflux pump membrane transporter"/>
    <property type="match status" value="1"/>
</dbReference>
<dbReference type="PANTHER" id="PTHR32063">
    <property type="match status" value="1"/>
</dbReference>
<keyword evidence="7 9" id="KW-1133">Transmembrane helix</keyword>
<protein>
    <recommendedName>
        <fullName evidence="9">Efflux pump membrane transporter</fullName>
    </recommendedName>
</protein>
<evidence type="ECO:0000259" key="11">
    <source>
        <dbReference type="PROSITE" id="PS50156"/>
    </source>
</evidence>
<keyword evidence="8 9" id="KW-0472">Membrane</keyword>
<evidence type="ECO:0000256" key="2">
    <source>
        <dbReference type="ARBA" id="ARBA00010942"/>
    </source>
</evidence>
<proteinExistence type="inferred from homology"/>
<organism evidence="12 13">
    <name type="scientific">Bradyrhizobium brasilense</name>
    <dbReference type="NCBI Taxonomy" id="1419277"/>
    <lineage>
        <taxon>Bacteria</taxon>
        <taxon>Pseudomonadati</taxon>
        <taxon>Pseudomonadota</taxon>
        <taxon>Alphaproteobacteria</taxon>
        <taxon>Hyphomicrobiales</taxon>
        <taxon>Nitrobacteraceae</taxon>
        <taxon>Bradyrhizobium</taxon>
    </lineage>
</organism>
<feature type="transmembrane region" description="Helical" evidence="9">
    <location>
        <begin position="931"/>
        <end position="955"/>
    </location>
</feature>
<feature type="transmembrane region" description="Helical" evidence="9">
    <location>
        <begin position="903"/>
        <end position="925"/>
    </location>
</feature>
<dbReference type="SUPFAM" id="SSF82714">
    <property type="entry name" value="Multidrug efflux transporter AcrB TolC docking domain, DN and DC subdomains"/>
    <property type="match status" value="2"/>
</dbReference>
<dbReference type="InterPro" id="IPR001036">
    <property type="entry name" value="Acrflvin-R"/>
</dbReference>
<dbReference type="PROSITE" id="PS50156">
    <property type="entry name" value="SSD"/>
    <property type="match status" value="1"/>
</dbReference>
<dbReference type="InterPro" id="IPR027463">
    <property type="entry name" value="AcrB_DN_DC_subdom"/>
</dbReference>
<evidence type="ECO:0000256" key="10">
    <source>
        <dbReference type="SAM" id="MobiDB-lite"/>
    </source>
</evidence>
<keyword evidence="3 9" id="KW-0813">Transport</keyword>
<dbReference type="Gene3D" id="1.20.1640.10">
    <property type="entry name" value="Multidrug efflux transporter AcrB transmembrane domain"/>
    <property type="match status" value="2"/>
</dbReference>
<accession>A0A1G6RMD4</accession>
<dbReference type="PANTHER" id="PTHR32063:SF11">
    <property type="entry name" value="CATION OR DRUG EFFLUX SYSTEM PROTEIN"/>
    <property type="match status" value="1"/>
</dbReference>
<feature type="transmembrane region" description="Helical" evidence="9">
    <location>
        <begin position="398"/>
        <end position="417"/>
    </location>
</feature>
<dbReference type="GO" id="GO:0015562">
    <property type="term" value="F:efflux transmembrane transporter activity"/>
    <property type="evidence" value="ECO:0007669"/>
    <property type="project" value="InterPro"/>
</dbReference>
<feature type="transmembrane region" description="Helical" evidence="9">
    <location>
        <begin position="370"/>
        <end position="392"/>
    </location>
</feature>
<feature type="transmembrane region" description="Helical" evidence="9">
    <location>
        <begin position="1008"/>
        <end position="1033"/>
    </location>
</feature>
<feature type="transmembrane region" description="Helical" evidence="9">
    <location>
        <begin position="878"/>
        <end position="896"/>
    </location>
</feature>
<gene>
    <name evidence="12" type="ORF">SAMN05216337_100757</name>
</gene>
<evidence type="ECO:0000256" key="1">
    <source>
        <dbReference type="ARBA" id="ARBA00004429"/>
    </source>
</evidence>
<feature type="transmembrane region" description="Helical" evidence="9">
    <location>
        <begin position="474"/>
        <end position="501"/>
    </location>
</feature>
<evidence type="ECO:0000313" key="13">
    <source>
        <dbReference type="Proteomes" id="UP000199245"/>
    </source>
</evidence>
<dbReference type="EMBL" id="FMZW01000007">
    <property type="protein sequence ID" value="SDD05812.1"/>
    <property type="molecule type" value="Genomic_DNA"/>
</dbReference>
<dbReference type="GO" id="GO:0005886">
    <property type="term" value="C:plasma membrane"/>
    <property type="evidence" value="ECO:0007669"/>
    <property type="project" value="UniProtKB-SubCell"/>
</dbReference>
<dbReference type="Pfam" id="PF00873">
    <property type="entry name" value="ACR_tran"/>
    <property type="match status" value="1"/>
</dbReference>
<sequence length="1076" mass="115680">MRFPHFFIERPIFAAVLAILITVAGLVAYPSLSVGQYPEVAPPTVVVTARFPGATAETMASTVAVPLEQQINGVEHMLYMSSSSLGEGSVTITITFALGTDVNEAQVLVQNRVDEALPRLPDQTRQIGVTVRKVSAEEVVGFAFYSPDNSLDTDFISNYVTLQINDRIKRIPGVGDTARFGGRDYAMRVWIDPDQAAARNLTVDEIIAAIRAQNAQVAAGIIGQPPFGAKANAYQLGVDTEGRLATPEQFGNIVLKRRAGGGLTRLRDVARVELGAQDYSTNAFRNDRNAIGLVLKKQPGTNALATEQRAKALVAELSNDFPPGMAYSIPLHPLDFVSDSIRDVKQTLFIALLLVSSIVLLFLQSWRAAVVPLIAVPISLTGSFATMAAFGFSLNSLSLFGMVLAVGIVVDDAIVVVENIERLIVAENLSPMEAAHKTMSEVSGALVAIALVLCGVFLPTAFIPGFSGEFYKQFALTIVSATVVSAFISLTLSPALAALLLKPADQRSEAKPGILGVPGRFARWFNHLFDRMSVHYGRVTGKLVRRLVLLTVIYGLLIVMTGWRFHVTPQGFIPSQDQDMLLNVLQLPPGSSLERTTQIAKQVRAAAATVPEVVDSLTFAGFDGSTFSNASNMALVPVHLKPQSERKATIDEVADKLRKAFASITGANVLVIAPAPVRSIGIASGFKMELEDRTGLGYAALEKAAQDVIAEAKKNPALRGLFTTYNTGTPRLHVSIDREKAEQRGVPIDRVFSTLGTYLGSTYINDFNYLGRTWQVIAQADTSYRQSAGDILQLRTRSESGKMVPLGAIADVQNQSGPYRVVRYNMFPSAEIQGDVAPGYSSGQGLQAMEEIAARVLPKGMGIEWTELSFQQKQAGNTGIYVFGLAVLFVFLLLAAQYESVVLPLAVILIVPMCLLAAILGINLLGMDNNILSQIGLVVLIGLAAKNAILIVEFARQGEAEGLTHREAAIRAAHQRLRPILMTSIAFILGVLPLMIADGAGSEMRKALGVAVFFGMIGVTFFGLIFTPSFYVINRLMADWITARAKRLRARLGGRVAAGSPETKPTAPTAPTVDAA</sequence>
<evidence type="ECO:0000256" key="4">
    <source>
        <dbReference type="ARBA" id="ARBA00022475"/>
    </source>
</evidence>
<evidence type="ECO:0000256" key="9">
    <source>
        <dbReference type="RuleBase" id="RU364070"/>
    </source>
</evidence>
<reference evidence="12 13" key="1">
    <citation type="submission" date="2016-10" db="EMBL/GenBank/DDBJ databases">
        <authorList>
            <person name="de Groot N.N."/>
        </authorList>
    </citation>
    <scope>NUCLEOTIDE SEQUENCE [LARGE SCALE GENOMIC DNA]</scope>
    <source>
        <strain evidence="12 13">R5</strain>
    </source>
</reference>
<feature type="domain" description="SSD" evidence="11">
    <location>
        <begin position="369"/>
        <end position="499"/>
    </location>
</feature>
<keyword evidence="4" id="KW-1003">Cell membrane</keyword>
<keyword evidence="6 9" id="KW-0812">Transmembrane</keyword>
<dbReference type="InterPro" id="IPR000731">
    <property type="entry name" value="SSD"/>
</dbReference>
<evidence type="ECO:0000256" key="7">
    <source>
        <dbReference type="ARBA" id="ARBA00022989"/>
    </source>
</evidence>
<dbReference type="Gene3D" id="3.30.2090.10">
    <property type="entry name" value="Multidrug efflux transporter AcrB TolC docking domain, DN and DC subdomains"/>
    <property type="match status" value="2"/>
</dbReference>
<evidence type="ECO:0000256" key="6">
    <source>
        <dbReference type="ARBA" id="ARBA00022692"/>
    </source>
</evidence>
<feature type="transmembrane region" description="Helical" evidence="9">
    <location>
        <begin position="547"/>
        <end position="565"/>
    </location>
</feature>
<keyword evidence="5 9" id="KW-0997">Cell inner membrane</keyword>
<dbReference type="SUPFAM" id="SSF82866">
    <property type="entry name" value="Multidrug efflux transporter AcrB transmembrane domain"/>
    <property type="match status" value="2"/>
</dbReference>
<dbReference type="Gene3D" id="3.30.70.1430">
    <property type="entry name" value="Multidrug efflux transporter AcrB pore domain"/>
    <property type="match status" value="2"/>
</dbReference>
<dbReference type="PRINTS" id="PR00702">
    <property type="entry name" value="ACRIFLAVINRP"/>
</dbReference>
<evidence type="ECO:0000313" key="12">
    <source>
        <dbReference type="EMBL" id="SDD05812.1"/>
    </source>
</evidence>
<dbReference type="NCBIfam" id="TIGR00915">
    <property type="entry name" value="2A0602"/>
    <property type="match status" value="1"/>
</dbReference>
<dbReference type="Proteomes" id="UP000199245">
    <property type="component" value="Unassembled WGS sequence"/>
</dbReference>
<dbReference type="InterPro" id="IPR004764">
    <property type="entry name" value="MdtF-like"/>
</dbReference>
<name>A0A1G6RMD4_9BRAD</name>
<dbReference type="AlphaFoldDB" id="A0A1G6RMD4"/>
<dbReference type="NCBIfam" id="NF000282">
    <property type="entry name" value="RND_permease_1"/>
    <property type="match status" value="1"/>
</dbReference>
<comment type="similarity">
    <text evidence="2 9">Belongs to the resistance-nodulation-cell division (RND) (TC 2.A.6) family.</text>
</comment>
<dbReference type="RefSeq" id="WP_092081898.1">
    <property type="nucleotide sequence ID" value="NZ_FMZW01000007.1"/>
</dbReference>
<feature type="transmembrane region" description="Helical" evidence="9">
    <location>
        <begin position="346"/>
        <end position="363"/>
    </location>
</feature>
<feature type="transmembrane region" description="Helical" evidence="9">
    <location>
        <begin position="438"/>
        <end position="462"/>
    </location>
</feature>
<comment type="subcellular location">
    <subcellularLocation>
        <location evidence="1 9">Cell inner membrane</location>
        <topology evidence="1 9">Multi-pass membrane protein</topology>
    </subcellularLocation>
</comment>
<dbReference type="FunFam" id="1.20.1640.10:FF:000001">
    <property type="entry name" value="Efflux pump membrane transporter"/>
    <property type="match status" value="1"/>
</dbReference>
<dbReference type="Gene3D" id="3.30.70.1440">
    <property type="entry name" value="Multidrug efflux transporter AcrB pore domain"/>
    <property type="match status" value="1"/>
</dbReference>
<dbReference type="Gene3D" id="3.30.70.1320">
    <property type="entry name" value="Multidrug efflux transporter AcrB pore domain like"/>
    <property type="match status" value="1"/>
</dbReference>
<feature type="transmembrane region" description="Helical" evidence="9">
    <location>
        <begin position="976"/>
        <end position="996"/>
    </location>
</feature>
<feature type="region of interest" description="Disordered" evidence="10">
    <location>
        <begin position="1056"/>
        <end position="1076"/>
    </location>
</feature>
<dbReference type="SUPFAM" id="SSF82693">
    <property type="entry name" value="Multidrug efflux transporter AcrB pore domain, PN1, PN2, PC1 and PC2 subdomains"/>
    <property type="match status" value="4"/>
</dbReference>
<feature type="transmembrane region" description="Helical" evidence="9">
    <location>
        <begin position="12"/>
        <end position="32"/>
    </location>
</feature>
<evidence type="ECO:0000256" key="8">
    <source>
        <dbReference type="ARBA" id="ARBA00023136"/>
    </source>
</evidence>
<evidence type="ECO:0000256" key="5">
    <source>
        <dbReference type="ARBA" id="ARBA00022519"/>
    </source>
</evidence>